<dbReference type="Gene3D" id="3.30.420.40">
    <property type="match status" value="2"/>
</dbReference>
<gene>
    <name evidence="3" type="ORF">SAMN02745219_01267</name>
</gene>
<reference evidence="4" key="1">
    <citation type="submission" date="2016-11" db="EMBL/GenBank/DDBJ databases">
        <authorList>
            <person name="Varghese N."/>
            <person name="Submissions S."/>
        </authorList>
    </citation>
    <scope>NUCLEOTIDE SEQUENCE [LARGE SCALE GENOMIC DNA]</scope>
    <source>
        <strain evidence="4">DSM 16057</strain>
    </source>
</reference>
<dbReference type="RefSeq" id="WP_072868130.1">
    <property type="nucleotide sequence ID" value="NZ_FQZM01000014.1"/>
</dbReference>
<feature type="domain" description="Actin-like protein N-terminal" evidence="1">
    <location>
        <begin position="3"/>
        <end position="159"/>
    </location>
</feature>
<protein>
    <submittedName>
        <fullName evidence="3">Plasmid segregation protein ParM</fullName>
    </submittedName>
</protein>
<keyword evidence="4" id="KW-1185">Reference proteome</keyword>
<dbReference type="InterPro" id="IPR049067">
    <property type="entry name" value="MreB-like_C"/>
</dbReference>
<evidence type="ECO:0000313" key="3">
    <source>
        <dbReference type="EMBL" id="SHI88575.1"/>
    </source>
</evidence>
<evidence type="ECO:0000259" key="1">
    <source>
        <dbReference type="Pfam" id="PF17989"/>
    </source>
</evidence>
<dbReference type="Pfam" id="PF17989">
    <property type="entry name" value="ALP_N"/>
    <property type="match status" value="1"/>
</dbReference>
<proteinExistence type="predicted"/>
<dbReference type="EMBL" id="FQZM01000014">
    <property type="protein sequence ID" value="SHI88575.1"/>
    <property type="molecule type" value="Genomic_DNA"/>
</dbReference>
<accession>A0A1M6ET29</accession>
<dbReference type="InterPro" id="IPR040607">
    <property type="entry name" value="ALP_N"/>
</dbReference>
<organism evidence="3 4">
    <name type="scientific">Desulfofundulus thermosubterraneus DSM 16057</name>
    <dbReference type="NCBI Taxonomy" id="1121432"/>
    <lineage>
        <taxon>Bacteria</taxon>
        <taxon>Bacillati</taxon>
        <taxon>Bacillota</taxon>
        <taxon>Clostridia</taxon>
        <taxon>Eubacteriales</taxon>
        <taxon>Peptococcaceae</taxon>
        <taxon>Desulfofundulus</taxon>
    </lineage>
</organism>
<dbReference type="AlphaFoldDB" id="A0A1M6ET29"/>
<sequence length="327" mass="34611">MIAIDVGYSHTKAISPDRRVLIPSVVAPHRELPLAELSRNGSGHVVEIRKLNGDTKNGDTKKYFVGELALREGQGATFTLDREKHRHPNHDILVLAAARLLEAREGATLVVGLPVAYYRLQKEELRKQLEALHAKVSVDDGPLARVSFGKVVVYPQGAGALLTASDLPENSLICLVDVGFKTTDYVLAKVAGGMVGPEGGGSVEYGVFQMYETVAAAFGSATGAPLDMNVAAAVAAQGRVTFRGRELDLTAAVKAARVNTARAIADRVLAALGQKGDFVAKFYLAGGGAKALPELTDMFPAAEILPDPQWANAEGFLKVVTGTLKSA</sequence>
<dbReference type="CDD" id="cd24025">
    <property type="entry name" value="ASKHA_NBD_ParM_pCBH-like"/>
    <property type="match status" value="1"/>
</dbReference>
<evidence type="ECO:0000313" key="4">
    <source>
        <dbReference type="Proteomes" id="UP000184529"/>
    </source>
</evidence>
<evidence type="ECO:0000259" key="2">
    <source>
        <dbReference type="Pfam" id="PF21522"/>
    </source>
</evidence>
<dbReference type="Proteomes" id="UP000184529">
    <property type="component" value="Unassembled WGS sequence"/>
</dbReference>
<dbReference type="Pfam" id="PF21522">
    <property type="entry name" value="MreB-like_C"/>
    <property type="match status" value="1"/>
</dbReference>
<dbReference type="OrthoDB" id="5412507at2"/>
<dbReference type="SUPFAM" id="SSF53067">
    <property type="entry name" value="Actin-like ATPase domain"/>
    <property type="match status" value="2"/>
</dbReference>
<dbReference type="InterPro" id="IPR043129">
    <property type="entry name" value="ATPase_NBD"/>
</dbReference>
<name>A0A1M6ET29_9FIRM</name>
<feature type="domain" description="Actin homologue MreB-like C-terminal" evidence="2">
    <location>
        <begin position="175"/>
        <end position="294"/>
    </location>
</feature>
<dbReference type="STRING" id="1121432.SAMN02745219_01267"/>